<gene>
    <name evidence="10" type="ORF">HQ865_11365</name>
</gene>
<evidence type="ECO:0000256" key="2">
    <source>
        <dbReference type="ARBA" id="ARBA00022475"/>
    </source>
</evidence>
<sequence>MFKHLFKLIWNKKKQNSLLIAEMLVSFIVIFAVFSLMAYFYQNFKKPMGFEYEDVWVINYQNNQKFSTTDSVNLYYETLTKTIKQLPQVKEISFAHTNVPFANSTGMTGFNYKGKDIQSVNNYTVDEKYSDVFKMNILEGRWFIPQDKIAARRHILINQTLKEELFGKGKAIGQVIGDDKGKAKDKMEIIGVVQDMKDKGDYYSAGRGLYNPIDTGAFRYLSTMLIKVTPDADAAFESKLYKTITNYMKNATVEIEHLSQKRVAMNKVTLIPTVVLLTIAGFLIINVALGLFGVLWYNINKRKGEIGLRRAIGASGNAVSKQIVTEAMVLATLSLIIGSFFAVQFPLLHVFDVAASVYITALILAILFIYLLVLICSLYPGRQAAAIYPAVALHEE</sequence>
<feature type="transmembrane region" description="Helical" evidence="7">
    <location>
        <begin position="327"/>
        <end position="351"/>
    </location>
</feature>
<feature type="domain" description="MacB-like periplasmic core" evidence="9">
    <location>
        <begin position="26"/>
        <end position="235"/>
    </location>
</feature>
<dbReference type="InterPro" id="IPR025857">
    <property type="entry name" value="MacB_PCD"/>
</dbReference>
<evidence type="ECO:0000313" key="10">
    <source>
        <dbReference type="EMBL" id="QKJ30330.1"/>
    </source>
</evidence>
<dbReference type="Proteomes" id="UP000505355">
    <property type="component" value="Chromosome"/>
</dbReference>
<feature type="transmembrane region" description="Helical" evidence="7">
    <location>
        <begin position="270"/>
        <end position="299"/>
    </location>
</feature>
<reference evidence="10 11" key="1">
    <citation type="submission" date="2020-05" db="EMBL/GenBank/DDBJ databases">
        <title>Mucilaginibacter mali sp. nov.</title>
        <authorList>
            <person name="Kim H.S."/>
            <person name="Lee K.C."/>
            <person name="Suh M.K."/>
            <person name="Kim J.-S."/>
            <person name="Han K.-I."/>
            <person name="Eom M.K."/>
            <person name="Shin Y.K."/>
            <person name="Lee J.-S."/>
        </authorList>
    </citation>
    <scope>NUCLEOTIDE SEQUENCE [LARGE SCALE GENOMIC DNA]</scope>
    <source>
        <strain evidence="10 11">G2-14</strain>
    </source>
</reference>
<dbReference type="EMBL" id="CP054139">
    <property type="protein sequence ID" value="QKJ30330.1"/>
    <property type="molecule type" value="Genomic_DNA"/>
</dbReference>
<evidence type="ECO:0000256" key="6">
    <source>
        <dbReference type="ARBA" id="ARBA00038076"/>
    </source>
</evidence>
<keyword evidence="3 7" id="KW-0812">Transmembrane</keyword>
<evidence type="ECO:0000256" key="5">
    <source>
        <dbReference type="ARBA" id="ARBA00023136"/>
    </source>
</evidence>
<protein>
    <submittedName>
        <fullName evidence="10">ABC transporter permease</fullName>
    </submittedName>
</protein>
<evidence type="ECO:0000259" key="9">
    <source>
        <dbReference type="Pfam" id="PF12704"/>
    </source>
</evidence>
<evidence type="ECO:0000259" key="8">
    <source>
        <dbReference type="Pfam" id="PF02687"/>
    </source>
</evidence>
<accession>A0A7D4QKA1</accession>
<feature type="domain" description="ABC3 transporter permease C-terminal" evidence="8">
    <location>
        <begin position="278"/>
        <end position="389"/>
    </location>
</feature>
<organism evidence="10 11">
    <name type="scientific">Mucilaginibacter mali</name>
    <dbReference type="NCBI Taxonomy" id="2740462"/>
    <lineage>
        <taxon>Bacteria</taxon>
        <taxon>Pseudomonadati</taxon>
        <taxon>Bacteroidota</taxon>
        <taxon>Sphingobacteriia</taxon>
        <taxon>Sphingobacteriales</taxon>
        <taxon>Sphingobacteriaceae</taxon>
        <taxon>Mucilaginibacter</taxon>
    </lineage>
</organism>
<dbReference type="KEGG" id="mmab:HQ865_11365"/>
<dbReference type="InterPro" id="IPR050250">
    <property type="entry name" value="Macrolide_Exporter_MacB"/>
</dbReference>
<evidence type="ECO:0000256" key="4">
    <source>
        <dbReference type="ARBA" id="ARBA00022989"/>
    </source>
</evidence>
<proteinExistence type="inferred from homology"/>
<evidence type="ECO:0000256" key="3">
    <source>
        <dbReference type="ARBA" id="ARBA00022692"/>
    </source>
</evidence>
<evidence type="ECO:0000256" key="1">
    <source>
        <dbReference type="ARBA" id="ARBA00004651"/>
    </source>
</evidence>
<keyword evidence="11" id="KW-1185">Reference proteome</keyword>
<dbReference type="GO" id="GO:0022857">
    <property type="term" value="F:transmembrane transporter activity"/>
    <property type="evidence" value="ECO:0007669"/>
    <property type="project" value="TreeGrafter"/>
</dbReference>
<name>A0A7D4QKA1_9SPHI</name>
<dbReference type="PANTHER" id="PTHR30572:SF4">
    <property type="entry name" value="ABC TRANSPORTER PERMEASE YTRF"/>
    <property type="match status" value="1"/>
</dbReference>
<comment type="similarity">
    <text evidence="6">Belongs to the ABC-4 integral membrane protein family.</text>
</comment>
<dbReference type="RefSeq" id="WP_173415011.1">
    <property type="nucleotide sequence ID" value="NZ_CP054139.1"/>
</dbReference>
<feature type="transmembrane region" description="Helical" evidence="7">
    <location>
        <begin position="357"/>
        <end position="379"/>
    </location>
</feature>
<feature type="transmembrane region" description="Helical" evidence="7">
    <location>
        <begin position="20"/>
        <end position="41"/>
    </location>
</feature>
<keyword evidence="4 7" id="KW-1133">Transmembrane helix</keyword>
<comment type="subcellular location">
    <subcellularLocation>
        <location evidence="1">Cell membrane</location>
        <topology evidence="1">Multi-pass membrane protein</topology>
    </subcellularLocation>
</comment>
<dbReference type="Pfam" id="PF12704">
    <property type="entry name" value="MacB_PCD"/>
    <property type="match status" value="1"/>
</dbReference>
<keyword evidence="5 7" id="KW-0472">Membrane</keyword>
<dbReference type="InterPro" id="IPR003838">
    <property type="entry name" value="ABC3_permease_C"/>
</dbReference>
<evidence type="ECO:0000313" key="11">
    <source>
        <dbReference type="Proteomes" id="UP000505355"/>
    </source>
</evidence>
<dbReference type="Pfam" id="PF02687">
    <property type="entry name" value="FtsX"/>
    <property type="match status" value="1"/>
</dbReference>
<keyword evidence="2" id="KW-1003">Cell membrane</keyword>
<dbReference type="GO" id="GO:0005886">
    <property type="term" value="C:plasma membrane"/>
    <property type="evidence" value="ECO:0007669"/>
    <property type="project" value="UniProtKB-SubCell"/>
</dbReference>
<dbReference type="AlphaFoldDB" id="A0A7D4QKA1"/>
<evidence type="ECO:0000256" key="7">
    <source>
        <dbReference type="SAM" id="Phobius"/>
    </source>
</evidence>
<dbReference type="PANTHER" id="PTHR30572">
    <property type="entry name" value="MEMBRANE COMPONENT OF TRANSPORTER-RELATED"/>
    <property type="match status" value="1"/>
</dbReference>